<evidence type="ECO:0000256" key="1">
    <source>
        <dbReference type="SAM" id="Phobius"/>
    </source>
</evidence>
<dbReference type="OrthoDB" id="5429614at2"/>
<keyword evidence="1" id="KW-0812">Transmembrane</keyword>
<keyword evidence="4" id="KW-1185">Reference proteome</keyword>
<accession>Q6AN13</accession>
<dbReference type="InterPro" id="IPR018705">
    <property type="entry name" value="DUF2134_membrane"/>
</dbReference>
<keyword evidence="1" id="KW-1133">Transmembrane helix</keyword>
<dbReference type="Proteomes" id="UP000000602">
    <property type="component" value="Chromosome"/>
</dbReference>
<feature type="transmembrane region" description="Helical" evidence="1">
    <location>
        <begin position="20"/>
        <end position="43"/>
    </location>
</feature>
<dbReference type="AlphaFoldDB" id="Q6AN13"/>
<sequence>MMKSILKTGSKKGEEGAVAVLTAILMAVLIMFAALAVDLGYLYGVRNELQNGADAGALAGAHELLDVENGILTRDDAIAEAERVVSLNSTGNDAVQFKPIETGHWSFTTSTFSPNPTDTQGEWQEKSFAELDADLNFINAVRVVSFRDDTPAFFARIFGFASFLVNTEAIAYIGFAGDLYPGEIDLPIGICKETITDGDSFNCNMGRMLNSGGNAATEMTAMWTNFSQEPCSTASNSDMQDLTSGCSGSNITDIHFGEGMGTQNGVQDNIFGNITDCWEAWIIDDGEGNANTPWPVTLPVIDCGVSNTCSPLVGAVEVNIIWIIHKNDPWSQMKEVPTEMADWTCSTTTTLEDRHNCWKDFVDHFDLENVTGPPVSDEDYEDMYQKKNIFFLPSCEAHEPQGGSGGQNFGILAKIPKLVK</sequence>
<proteinExistence type="predicted"/>
<reference evidence="4" key="1">
    <citation type="journal article" date="2004" name="Environ. Microbiol.">
        <title>The genome of Desulfotalea psychrophila, a sulfate-reducing bacterium from permanently cold Arctic sediments.</title>
        <authorList>
            <person name="Rabus R."/>
            <person name="Ruepp A."/>
            <person name="Frickey T."/>
            <person name="Rattei T."/>
            <person name="Fartmann B."/>
            <person name="Stark M."/>
            <person name="Bauer M."/>
            <person name="Zibat A."/>
            <person name="Lombardot T."/>
            <person name="Becker I."/>
            <person name="Amann J."/>
            <person name="Gellner K."/>
            <person name="Teeling H."/>
            <person name="Leuschner W.D."/>
            <person name="Gloeckner F.-O."/>
            <person name="Lupas A.N."/>
            <person name="Amann R."/>
            <person name="Klenk H.-P."/>
        </authorList>
    </citation>
    <scope>NUCLEOTIDE SEQUENCE [LARGE SCALE GENOMIC DNA]</scope>
    <source>
        <strain evidence="4">DSM 12343 / LSv54</strain>
    </source>
</reference>
<evidence type="ECO:0000313" key="4">
    <source>
        <dbReference type="Proteomes" id="UP000000602"/>
    </source>
</evidence>
<dbReference type="HOGENOM" id="CLU_653342_0_0_7"/>
<dbReference type="Pfam" id="PF09977">
    <property type="entry name" value="Tad_C"/>
    <property type="match status" value="1"/>
</dbReference>
<protein>
    <recommendedName>
        <fullName evidence="2">DUF2134 domain-containing protein</fullName>
    </recommendedName>
</protein>
<dbReference type="STRING" id="177439.DP1532"/>
<feature type="domain" description="DUF2134" evidence="2">
    <location>
        <begin position="59"/>
        <end position="171"/>
    </location>
</feature>
<keyword evidence="1" id="KW-0472">Membrane</keyword>
<dbReference type="EMBL" id="CR522870">
    <property type="protein sequence ID" value="CAG36261.1"/>
    <property type="molecule type" value="Genomic_DNA"/>
</dbReference>
<dbReference type="eggNOG" id="COG4961">
    <property type="taxonomic scope" value="Bacteria"/>
</dbReference>
<name>Q6AN13_DESPS</name>
<evidence type="ECO:0000313" key="3">
    <source>
        <dbReference type="EMBL" id="CAG36261.1"/>
    </source>
</evidence>
<evidence type="ECO:0000259" key="2">
    <source>
        <dbReference type="Pfam" id="PF09977"/>
    </source>
</evidence>
<organism evidence="3 4">
    <name type="scientific">Desulfotalea psychrophila (strain LSv54 / DSM 12343)</name>
    <dbReference type="NCBI Taxonomy" id="177439"/>
    <lineage>
        <taxon>Bacteria</taxon>
        <taxon>Pseudomonadati</taxon>
        <taxon>Thermodesulfobacteriota</taxon>
        <taxon>Desulfobulbia</taxon>
        <taxon>Desulfobulbales</taxon>
        <taxon>Desulfocapsaceae</taxon>
        <taxon>Desulfotalea</taxon>
    </lineage>
</organism>
<gene>
    <name evidence="3" type="ordered locus">DP1532</name>
</gene>
<dbReference type="RefSeq" id="WP_011188773.1">
    <property type="nucleotide sequence ID" value="NC_006138.1"/>
</dbReference>
<dbReference type="KEGG" id="dps:DP1532"/>